<feature type="transmembrane region" description="Helical" evidence="8">
    <location>
        <begin position="136"/>
        <end position="157"/>
    </location>
</feature>
<keyword evidence="7 8" id="KW-0472">Membrane</keyword>
<name>A0A9D1TL45_9BACI</name>
<proteinExistence type="inferred from homology"/>
<evidence type="ECO:0000313" key="10">
    <source>
        <dbReference type="Proteomes" id="UP000823937"/>
    </source>
</evidence>
<dbReference type="AlphaFoldDB" id="A0A9D1TL45"/>
<evidence type="ECO:0000256" key="3">
    <source>
        <dbReference type="ARBA" id="ARBA00022448"/>
    </source>
</evidence>
<reference evidence="9" key="2">
    <citation type="submission" date="2021-04" db="EMBL/GenBank/DDBJ databases">
        <authorList>
            <person name="Gilroy R."/>
        </authorList>
    </citation>
    <scope>NUCLEOTIDE SEQUENCE</scope>
    <source>
        <strain evidence="9">CHK169-2315</strain>
    </source>
</reference>
<feature type="transmembrane region" description="Helical" evidence="8">
    <location>
        <begin position="355"/>
        <end position="376"/>
    </location>
</feature>
<keyword evidence="5 8" id="KW-0812">Transmembrane</keyword>
<feature type="transmembrane region" description="Helical" evidence="8">
    <location>
        <begin position="169"/>
        <end position="188"/>
    </location>
</feature>
<dbReference type="InterPro" id="IPR052031">
    <property type="entry name" value="Membrane_Transporter-Flippase"/>
</dbReference>
<dbReference type="PIRSF" id="PIRSF006603">
    <property type="entry name" value="DinF"/>
    <property type="match status" value="1"/>
</dbReference>
<dbReference type="Proteomes" id="UP000823937">
    <property type="component" value="Unassembled WGS sequence"/>
</dbReference>
<sequence>MQRQYDFTKGNIFKQLIFFSGPIILANILQTSYQVVDSLWIGNLLGADALGAVAVSGVIVFTLLSFVIGLNNAALTILSQQKGRGDEEGLKKYVNAFVVTLLFLSIIMAIIGVIFAEQMLQLLRTPENLMPYATRYLQINFIGVLFLFGYNFISTILRAVGDSKSPLRFVFIAVILNIVFDPLFIEGFNLGVDGAAYATILSQGIAFVYGFIFVIRRKLVPFQMPKIPAAEEVSLILKLGIPAGLQMSVISAGSAAIMSVVTTFGSAVVGGFGAAQRLDSMIMIPAQALGTAVNSMAGQNMGVKNWKRVNNIATYGLLYNFICMSVIGFVIILFAPFFVQLFIRELEAVQFAVTYLRIMAFCFPFLGINFVLNGVVRASGAMYQVLILNIISFWILRYPLTYFFSQQYNEVGIAIGMGTSFVISSVLAFLYYKFGKWRKKEILS</sequence>
<evidence type="ECO:0000256" key="1">
    <source>
        <dbReference type="ARBA" id="ARBA00004651"/>
    </source>
</evidence>
<dbReference type="GO" id="GO:0015297">
    <property type="term" value="F:antiporter activity"/>
    <property type="evidence" value="ECO:0007669"/>
    <property type="project" value="InterPro"/>
</dbReference>
<feature type="transmembrane region" description="Helical" evidence="8">
    <location>
        <begin position="383"/>
        <end position="405"/>
    </location>
</feature>
<feature type="transmembrane region" description="Helical" evidence="8">
    <location>
        <begin position="93"/>
        <end position="116"/>
    </location>
</feature>
<keyword evidence="4" id="KW-1003">Cell membrane</keyword>
<dbReference type="CDD" id="cd13138">
    <property type="entry name" value="MATE_yoeA_like"/>
    <property type="match status" value="1"/>
</dbReference>
<dbReference type="PANTHER" id="PTHR43549">
    <property type="entry name" value="MULTIDRUG RESISTANCE PROTEIN YPNP-RELATED"/>
    <property type="match status" value="1"/>
</dbReference>
<feature type="transmembrane region" description="Helical" evidence="8">
    <location>
        <begin position="411"/>
        <end position="432"/>
    </location>
</feature>
<evidence type="ECO:0000256" key="7">
    <source>
        <dbReference type="ARBA" id="ARBA00023136"/>
    </source>
</evidence>
<evidence type="ECO:0000256" key="4">
    <source>
        <dbReference type="ARBA" id="ARBA00022475"/>
    </source>
</evidence>
<feature type="transmembrane region" description="Helical" evidence="8">
    <location>
        <begin position="49"/>
        <end position="72"/>
    </location>
</feature>
<dbReference type="Pfam" id="PF01554">
    <property type="entry name" value="MatE"/>
    <property type="match status" value="2"/>
</dbReference>
<evidence type="ECO:0000313" key="9">
    <source>
        <dbReference type="EMBL" id="HIV75865.1"/>
    </source>
</evidence>
<evidence type="ECO:0000256" key="8">
    <source>
        <dbReference type="SAM" id="Phobius"/>
    </source>
</evidence>
<keyword evidence="3" id="KW-0813">Transport</keyword>
<comment type="subcellular location">
    <subcellularLocation>
        <location evidence="1">Cell membrane</location>
        <topology evidence="1">Multi-pass membrane protein</topology>
    </subcellularLocation>
</comment>
<feature type="transmembrane region" description="Helical" evidence="8">
    <location>
        <begin position="317"/>
        <end position="343"/>
    </location>
</feature>
<dbReference type="InterPro" id="IPR048279">
    <property type="entry name" value="MdtK-like"/>
</dbReference>
<gene>
    <name evidence="9" type="ORF">H9895_12380</name>
</gene>
<evidence type="ECO:0000256" key="2">
    <source>
        <dbReference type="ARBA" id="ARBA00010199"/>
    </source>
</evidence>
<protein>
    <submittedName>
        <fullName evidence="9">MATE family efflux transporter</fullName>
    </submittedName>
</protein>
<keyword evidence="6 8" id="KW-1133">Transmembrane helix</keyword>
<evidence type="ECO:0000256" key="6">
    <source>
        <dbReference type="ARBA" id="ARBA00022989"/>
    </source>
</evidence>
<organism evidence="9 10">
    <name type="scientific">Candidatus Pseudogracilibacillus intestinigallinarum</name>
    <dbReference type="NCBI Taxonomy" id="2838742"/>
    <lineage>
        <taxon>Bacteria</taxon>
        <taxon>Bacillati</taxon>
        <taxon>Bacillota</taxon>
        <taxon>Bacilli</taxon>
        <taxon>Bacillales</taxon>
        <taxon>Bacillaceae</taxon>
        <taxon>Pseudogracilibacillus</taxon>
    </lineage>
</organism>
<comment type="caution">
    <text evidence="9">The sequence shown here is derived from an EMBL/GenBank/DDBJ whole genome shotgun (WGS) entry which is preliminary data.</text>
</comment>
<dbReference type="InterPro" id="IPR002528">
    <property type="entry name" value="MATE_fam"/>
</dbReference>
<feature type="transmembrane region" description="Helical" evidence="8">
    <location>
        <begin position="194"/>
        <end position="215"/>
    </location>
</feature>
<comment type="similarity">
    <text evidence="2">Belongs to the multi antimicrobial extrusion (MATE) (TC 2.A.66.1) family.</text>
</comment>
<dbReference type="NCBIfam" id="TIGR00797">
    <property type="entry name" value="matE"/>
    <property type="match status" value="1"/>
</dbReference>
<accession>A0A9D1TL45</accession>
<evidence type="ECO:0000256" key="5">
    <source>
        <dbReference type="ARBA" id="ARBA00022692"/>
    </source>
</evidence>
<dbReference type="GO" id="GO:0005886">
    <property type="term" value="C:plasma membrane"/>
    <property type="evidence" value="ECO:0007669"/>
    <property type="project" value="UniProtKB-SubCell"/>
</dbReference>
<dbReference type="EMBL" id="DXHX01000174">
    <property type="protein sequence ID" value="HIV75865.1"/>
    <property type="molecule type" value="Genomic_DNA"/>
</dbReference>
<dbReference type="PANTHER" id="PTHR43549:SF3">
    <property type="entry name" value="MULTIDRUG RESISTANCE PROTEIN YPNP-RELATED"/>
    <property type="match status" value="1"/>
</dbReference>
<dbReference type="GO" id="GO:0042910">
    <property type="term" value="F:xenobiotic transmembrane transporter activity"/>
    <property type="evidence" value="ECO:0007669"/>
    <property type="project" value="InterPro"/>
</dbReference>
<feature type="transmembrane region" description="Helical" evidence="8">
    <location>
        <begin position="12"/>
        <end position="29"/>
    </location>
</feature>
<reference evidence="9" key="1">
    <citation type="journal article" date="2021" name="PeerJ">
        <title>Extensive microbial diversity within the chicken gut microbiome revealed by metagenomics and culture.</title>
        <authorList>
            <person name="Gilroy R."/>
            <person name="Ravi A."/>
            <person name="Getino M."/>
            <person name="Pursley I."/>
            <person name="Horton D.L."/>
            <person name="Alikhan N.F."/>
            <person name="Baker D."/>
            <person name="Gharbi K."/>
            <person name="Hall N."/>
            <person name="Watson M."/>
            <person name="Adriaenssens E.M."/>
            <person name="Foster-Nyarko E."/>
            <person name="Jarju S."/>
            <person name="Secka A."/>
            <person name="Antonio M."/>
            <person name="Oren A."/>
            <person name="Chaudhuri R.R."/>
            <person name="La Ragione R."/>
            <person name="Hildebrand F."/>
            <person name="Pallen M.J."/>
        </authorList>
    </citation>
    <scope>NUCLEOTIDE SEQUENCE</scope>
    <source>
        <strain evidence="9">CHK169-2315</strain>
    </source>
</reference>